<evidence type="ECO:0000313" key="3">
    <source>
        <dbReference type="Proteomes" id="UP000698800"/>
    </source>
</evidence>
<dbReference type="Proteomes" id="UP000698800">
    <property type="component" value="Unassembled WGS sequence"/>
</dbReference>
<gene>
    <name evidence="2" type="ORF">FGG08_000463</name>
</gene>
<evidence type="ECO:0000256" key="1">
    <source>
        <dbReference type="SAM" id="MobiDB-lite"/>
    </source>
</evidence>
<feature type="compositionally biased region" description="Basic and acidic residues" evidence="1">
    <location>
        <begin position="59"/>
        <end position="82"/>
    </location>
</feature>
<protein>
    <submittedName>
        <fullName evidence="2">Uncharacterized protein</fullName>
    </submittedName>
</protein>
<feature type="region of interest" description="Disordered" evidence="1">
    <location>
        <begin position="37"/>
        <end position="96"/>
    </location>
</feature>
<evidence type="ECO:0000313" key="2">
    <source>
        <dbReference type="EMBL" id="KAH0545462.1"/>
    </source>
</evidence>
<sequence>MSQAPTFFHLQLASTKHRRLQQHLTTSILHAMAIVQDGRGRQQAPRRSAARSTPLSSEDLQRLMEEQSKVLDEQSKVYRNRDTQPPPPENFSPPLWNEERRCWISNSEIDPQKRKAYDGTTWANIEDASESIAERHNLLNGKLTQFLCFSSP</sequence>
<accession>A0A9P8IA75</accession>
<keyword evidence="3" id="KW-1185">Reference proteome</keyword>
<reference evidence="2" key="1">
    <citation type="submission" date="2021-03" db="EMBL/GenBank/DDBJ databases">
        <title>Comparative genomics and phylogenomic investigation of the class Geoglossomycetes provide insights into ecological specialization and systematics.</title>
        <authorList>
            <person name="Melie T."/>
            <person name="Pirro S."/>
            <person name="Miller A.N."/>
            <person name="Quandt A."/>
        </authorList>
    </citation>
    <scope>NUCLEOTIDE SEQUENCE</scope>
    <source>
        <strain evidence="2">GBOQ0MN5Z8</strain>
    </source>
</reference>
<feature type="compositionally biased region" description="Low complexity" evidence="1">
    <location>
        <begin position="41"/>
        <end position="52"/>
    </location>
</feature>
<comment type="caution">
    <text evidence="2">The sequence shown here is derived from an EMBL/GenBank/DDBJ whole genome shotgun (WGS) entry which is preliminary data.</text>
</comment>
<proteinExistence type="predicted"/>
<dbReference type="AlphaFoldDB" id="A0A9P8IA75"/>
<name>A0A9P8IA75_9PEZI</name>
<dbReference type="EMBL" id="JAGHQL010000005">
    <property type="protein sequence ID" value="KAH0545462.1"/>
    <property type="molecule type" value="Genomic_DNA"/>
</dbReference>
<organism evidence="2 3">
    <name type="scientific">Glutinoglossum americanum</name>
    <dbReference type="NCBI Taxonomy" id="1670608"/>
    <lineage>
        <taxon>Eukaryota</taxon>
        <taxon>Fungi</taxon>
        <taxon>Dikarya</taxon>
        <taxon>Ascomycota</taxon>
        <taxon>Pezizomycotina</taxon>
        <taxon>Geoglossomycetes</taxon>
        <taxon>Geoglossales</taxon>
        <taxon>Geoglossaceae</taxon>
        <taxon>Glutinoglossum</taxon>
    </lineage>
</organism>